<dbReference type="Proteomes" id="UP000238196">
    <property type="component" value="Unassembled WGS sequence"/>
</dbReference>
<accession>A0A2S5KIR4</accession>
<dbReference type="InterPro" id="IPR011004">
    <property type="entry name" value="Trimer_LpxA-like_sf"/>
</dbReference>
<dbReference type="InterPro" id="IPR047324">
    <property type="entry name" value="LbH_gamma_CA-like"/>
</dbReference>
<reference evidence="1 2" key="1">
    <citation type="submission" date="2018-02" db="EMBL/GenBank/DDBJ databases">
        <title>novel marine gammaproteobacteria from coastal saline agro ecosystem.</title>
        <authorList>
            <person name="Krishnan R."/>
            <person name="Ramesh Kumar N."/>
        </authorList>
    </citation>
    <scope>NUCLEOTIDE SEQUENCE [LARGE SCALE GENOMIC DNA]</scope>
    <source>
        <strain evidence="1 2">228</strain>
    </source>
</reference>
<dbReference type="PANTHER" id="PTHR13061">
    <property type="entry name" value="DYNACTIN SUBUNIT P25"/>
    <property type="match status" value="1"/>
</dbReference>
<dbReference type="PANTHER" id="PTHR13061:SF29">
    <property type="entry name" value="GAMMA CARBONIC ANHYDRASE-LIKE 1, MITOCHONDRIAL-RELATED"/>
    <property type="match status" value="1"/>
</dbReference>
<protein>
    <submittedName>
        <fullName evidence="1">Gamma carbonic anhydrase family protein</fullName>
    </submittedName>
</protein>
<dbReference type="CDD" id="cd04645">
    <property type="entry name" value="LbH_gamma_CA_like"/>
    <property type="match status" value="1"/>
</dbReference>
<name>A0A2S5KIR4_9PROT</name>
<dbReference type="Pfam" id="PF00132">
    <property type="entry name" value="Hexapep"/>
    <property type="match status" value="2"/>
</dbReference>
<dbReference type="SUPFAM" id="SSF51161">
    <property type="entry name" value="Trimeric LpxA-like enzymes"/>
    <property type="match status" value="1"/>
</dbReference>
<comment type="caution">
    <text evidence="1">The sequence shown here is derived from an EMBL/GenBank/DDBJ whole genome shotgun (WGS) entry which is preliminary data.</text>
</comment>
<dbReference type="InterPro" id="IPR001451">
    <property type="entry name" value="Hexapep"/>
</dbReference>
<evidence type="ECO:0000313" key="1">
    <source>
        <dbReference type="EMBL" id="PPC74711.1"/>
    </source>
</evidence>
<sequence length="179" mass="18465">MSLYSLGGISPSFADEQSVWIAPNASVIGAVMLGNNVSIWFGSVVRGDNVAIEIGDGTNIQDNAILHSDQNFPLKIGKNCTIGHGAIVHGCTIGEGSLIGMGAIVLDGATIGKGCIVGAGAVVTEGKAFPEGTLILGAPAKVVRILDEETVTQLTNVALLYQKNATRCKCDLRPVAPHK</sequence>
<organism evidence="1 2">
    <name type="scientific">Proteobacteria bacterium 228</name>
    <dbReference type="NCBI Taxonomy" id="2083153"/>
    <lineage>
        <taxon>Bacteria</taxon>
        <taxon>Pseudomonadati</taxon>
        <taxon>Pseudomonadota</taxon>
    </lineage>
</organism>
<dbReference type="EMBL" id="PRLP01000138">
    <property type="protein sequence ID" value="PPC74711.1"/>
    <property type="molecule type" value="Genomic_DNA"/>
</dbReference>
<dbReference type="AlphaFoldDB" id="A0A2S5KIR4"/>
<dbReference type="InterPro" id="IPR050484">
    <property type="entry name" value="Transf_Hexapept/Carb_Anhydrase"/>
</dbReference>
<gene>
    <name evidence="1" type="ORF">C4K68_24415</name>
</gene>
<evidence type="ECO:0000313" key="2">
    <source>
        <dbReference type="Proteomes" id="UP000238196"/>
    </source>
</evidence>
<dbReference type="Gene3D" id="2.160.10.10">
    <property type="entry name" value="Hexapeptide repeat proteins"/>
    <property type="match status" value="1"/>
</dbReference>
<dbReference type="OrthoDB" id="5294899at2"/>
<proteinExistence type="predicted"/>